<evidence type="ECO:0000313" key="2">
    <source>
        <dbReference type="Proteomes" id="UP000009010"/>
    </source>
</evidence>
<accession>H2IQF1</accession>
<dbReference type="AlphaFoldDB" id="H2IQF1"/>
<dbReference type="KEGG" id="raq:Rahaq2_0264"/>
<dbReference type="Proteomes" id="UP000009010">
    <property type="component" value="Chromosome"/>
</dbReference>
<dbReference type="EMBL" id="CP003244">
    <property type="protein sequence ID" value="AEX50211.1"/>
    <property type="molecule type" value="Genomic_DNA"/>
</dbReference>
<keyword evidence="2" id="KW-1185">Reference proteome</keyword>
<reference evidence="1 2" key="1">
    <citation type="journal article" date="2012" name="J. Bacteriol.">
        <title>Complete Genome Sequence of Rahnella aquatilis CIP 78.65.</title>
        <authorList>
            <person name="Martinez R.J."/>
            <person name="Bruce D."/>
            <person name="Detter C."/>
            <person name="Goodwin L.A."/>
            <person name="Han J."/>
            <person name="Han C.S."/>
            <person name="Held B."/>
            <person name="Land M.L."/>
            <person name="Mikhailova N."/>
            <person name="Nolan M."/>
            <person name="Pennacchio L."/>
            <person name="Pitluck S."/>
            <person name="Tapia R."/>
            <person name="Woyke T."/>
            <person name="Sobecky P.A."/>
        </authorList>
    </citation>
    <scope>NUCLEOTIDE SEQUENCE [LARGE SCALE GENOMIC DNA]</scope>
    <source>
        <strain evidence="2">ATCC 33071 / DSM 4594 / JCM 1683 / NBRC 105701 / NCIMB 13365 / CIP 78.65</strain>
    </source>
</reference>
<protein>
    <submittedName>
        <fullName evidence="1">Uncharacterized protein</fullName>
    </submittedName>
</protein>
<organism evidence="1 2">
    <name type="scientific">Rahnella aquatilis (strain ATCC 33071 / DSM 4594 / JCM 1683 / NBRC 105701 / NCIMB 13365 / CIP 78.65)</name>
    <dbReference type="NCBI Taxonomy" id="745277"/>
    <lineage>
        <taxon>Bacteria</taxon>
        <taxon>Pseudomonadati</taxon>
        <taxon>Pseudomonadota</taxon>
        <taxon>Gammaproteobacteria</taxon>
        <taxon>Enterobacterales</taxon>
        <taxon>Yersiniaceae</taxon>
        <taxon>Rahnella</taxon>
    </lineage>
</organism>
<proteinExistence type="predicted"/>
<dbReference type="HOGENOM" id="CLU_2846680_0_0_6"/>
<reference evidence="2" key="2">
    <citation type="submission" date="2012-01" db="EMBL/GenBank/DDBJ databases">
        <title>Complete sequence of chromosome of Rahnella aquatilis CIP 78.65.</title>
        <authorList>
            <person name="Lucas S."/>
            <person name="Han J."/>
            <person name="Lapidus A."/>
            <person name="Cheng J.-F."/>
            <person name="Goodwin L."/>
            <person name="Pitluck S."/>
            <person name="Peters L."/>
            <person name="Ovchinnikova G."/>
            <person name="Held B."/>
            <person name="Detter J.C."/>
            <person name="Han C."/>
            <person name="Tapia R."/>
            <person name="Land M."/>
            <person name="Hauser L."/>
            <person name="Kyrpides N."/>
            <person name="Ivanova N."/>
            <person name="Pagani I."/>
            <person name="Sobecky P."/>
            <person name="Martinez R."/>
            <person name="Woyke T."/>
        </authorList>
    </citation>
    <scope>NUCLEOTIDE SEQUENCE [LARGE SCALE GENOMIC DNA]</scope>
    <source>
        <strain evidence="2">ATCC 33071 / DSM 4594 / JCM 1683 / NBRC 105701 / NCIMB 13365 / CIP 78.65</strain>
    </source>
</reference>
<sequence length="65" mass="7322">MDDGVLVILRRASLPGDVADQRFMWLTIFVAKDSAQKLSLVRNYQPLADGALNTQRSTNENSYHN</sequence>
<gene>
    <name evidence="1" type="ordered locus">Rahaq2_0264</name>
</gene>
<name>H2IQF1_RAHAC</name>
<dbReference type="STRING" id="745277.Rahaq2_0264"/>
<evidence type="ECO:0000313" key="1">
    <source>
        <dbReference type="EMBL" id="AEX50211.1"/>
    </source>
</evidence>